<reference evidence="1" key="1">
    <citation type="submission" date="2023-03" db="EMBL/GenBank/DDBJ databases">
        <title>Massive genome expansion in bonnet fungi (Mycena s.s.) driven by repeated elements and novel gene families across ecological guilds.</title>
        <authorList>
            <consortium name="Lawrence Berkeley National Laboratory"/>
            <person name="Harder C.B."/>
            <person name="Miyauchi S."/>
            <person name="Viragh M."/>
            <person name="Kuo A."/>
            <person name="Thoen E."/>
            <person name="Andreopoulos B."/>
            <person name="Lu D."/>
            <person name="Skrede I."/>
            <person name="Drula E."/>
            <person name="Henrissat B."/>
            <person name="Morin E."/>
            <person name="Kohler A."/>
            <person name="Barry K."/>
            <person name="LaButti K."/>
            <person name="Morin E."/>
            <person name="Salamov A."/>
            <person name="Lipzen A."/>
            <person name="Mereny Z."/>
            <person name="Hegedus B."/>
            <person name="Baldrian P."/>
            <person name="Stursova M."/>
            <person name="Weitz H."/>
            <person name="Taylor A."/>
            <person name="Grigoriev I.V."/>
            <person name="Nagy L.G."/>
            <person name="Martin F."/>
            <person name="Kauserud H."/>
        </authorList>
    </citation>
    <scope>NUCLEOTIDE SEQUENCE</scope>
    <source>
        <strain evidence="1">CBHHK200</strain>
    </source>
</reference>
<dbReference type="AlphaFoldDB" id="A0AAD6S851"/>
<protein>
    <recommendedName>
        <fullName evidence="3">Zn(2)-C6 fungal-type domain-containing protein</fullName>
    </recommendedName>
</protein>
<evidence type="ECO:0008006" key="3">
    <source>
        <dbReference type="Google" id="ProtNLM"/>
    </source>
</evidence>
<gene>
    <name evidence="1" type="ORF">C8F04DRAFT_1241643</name>
</gene>
<name>A0AAD6S851_9AGAR</name>
<organism evidence="1 2">
    <name type="scientific">Mycena alexandri</name>
    <dbReference type="NCBI Taxonomy" id="1745969"/>
    <lineage>
        <taxon>Eukaryota</taxon>
        <taxon>Fungi</taxon>
        <taxon>Dikarya</taxon>
        <taxon>Basidiomycota</taxon>
        <taxon>Agaricomycotina</taxon>
        <taxon>Agaricomycetes</taxon>
        <taxon>Agaricomycetidae</taxon>
        <taxon>Agaricales</taxon>
        <taxon>Marasmiineae</taxon>
        <taxon>Mycenaceae</taxon>
        <taxon>Mycena</taxon>
    </lineage>
</organism>
<evidence type="ECO:0000313" key="2">
    <source>
        <dbReference type="Proteomes" id="UP001218188"/>
    </source>
</evidence>
<proteinExistence type="predicted"/>
<accession>A0AAD6S851</accession>
<evidence type="ECO:0000313" key="1">
    <source>
        <dbReference type="EMBL" id="KAJ7020907.1"/>
    </source>
</evidence>
<dbReference type="EMBL" id="JARJCM010000247">
    <property type="protein sequence ID" value="KAJ7020907.1"/>
    <property type="molecule type" value="Genomic_DNA"/>
</dbReference>
<keyword evidence="2" id="KW-1185">Reference proteome</keyword>
<dbReference type="Proteomes" id="UP001218188">
    <property type="component" value="Unassembled WGS sequence"/>
</dbReference>
<comment type="caution">
    <text evidence="1">The sequence shown here is derived from an EMBL/GenBank/DDBJ whole genome shotgun (WGS) entry which is preliminary data.</text>
</comment>
<sequence length="338" mass="38402">MCHHSALSFCFHSSRGFMRLSQAYFSPSLESQTLEAPRASGSLVEPDGNFLERFWRRASELTSRYHDTGHKWISGDEVVKWNTENRHPCQKCANSKSRLCRIEKDNPSCLTCRTLKLGCDRKPQFVFALTKDEFFADYDQFLAIFQNKEPGRLKRYNMQPQLAGPKPPVQRNAVRGWQMYQIPENTSERNEGPRNEEKVGHFVNQDSTSALPVKPNRNHERAAKVTRLEAQVRQSAGRVNDLEAQVLVALKTFASLAPALRNVAQTLERLVNQNEILQVLTPAKGAVLSAAHSIEELCITMNENDIEPSSSAPLQPMLHCFPTFDKVLNIISQRLECY</sequence>